<gene>
    <name evidence="10" type="ORF">AKJ09_11498</name>
</gene>
<evidence type="ECO:0000256" key="3">
    <source>
        <dbReference type="ARBA" id="ARBA00022475"/>
    </source>
</evidence>
<dbReference type="AlphaFoldDB" id="A0A0K1QHB8"/>
<proteinExistence type="predicted"/>
<dbReference type="KEGG" id="llu:AKJ09_11498"/>
<sequence length="426" mass="45906">MAEENEPKGGAGDEGKEKPEAAKGSKASSQTSAPSAQELDTPPAVSAVQVAEGRKAAWAAPFARLDRGWTRLDARLCAGVLVAEILTLVFWIAMKSLASTGRGGPGLVFRCLVTATVFGGVAHLITRRMDTGDPRRLKAQGINTAAVVLGGVLGATWGEAGTAYFGNLLAWMQNASILVFFGGASEVAKRLTLWLALLGASVATGQGKHINVDVVMRFLSPRARVPVAVLGWLAAALVCLCAMWGFFDHVAIADYRIAPTMPCPQDTTKRCNTPPSEKIDRVWSTTKKDLFLARRQISLDLKTLPKVLTGTPYNESLTPKEWNAWLREGNWEREFDPEAVKAMELPEDGSGGDYRAPAVTSYPGGSEQIHKLLIRELNFVVAFGLLVIALRFVLRSLLAIGGWVDVDPNAVHSDDELVHAHEEAAR</sequence>
<dbReference type="STRING" id="1391654.AKJ09_11498"/>
<feature type="transmembrane region" description="Helical" evidence="8">
    <location>
        <begin position="74"/>
        <end position="94"/>
    </location>
</feature>
<evidence type="ECO:0000313" key="11">
    <source>
        <dbReference type="Proteomes" id="UP000064967"/>
    </source>
</evidence>
<feature type="domain" description="Tripartite ATP-independent periplasmic transporters DctQ component" evidence="9">
    <location>
        <begin position="183"/>
        <end position="265"/>
    </location>
</feature>
<feature type="transmembrane region" description="Helical" evidence="8">
    <location>
        <begin position="191"/>
        <end position="207"/>
    </location>
</feature>
<evidence type="ECO:0000256" key="5">
    <source>
        <dbReference type="ARBA" id="ARBA00022989"/>
    </source>
</evidence>
<evidence type="ECO:0000256" key="8">
    <source>
        <dbReference type="SAM" id="Phobius"/>
    </source>
</evidence>
<keyword evidence="6 8" id="KW-0472">Membrane</keyword>
<keyword evidence="3" id="KW-1003">Cell membrane</keyword>
<protein>
    <recommendedName>
        <fullName evidence="9">Tripartite ATP-independent periplasmic transporters DctQ component domain-containing protein</fullName>
    </recommendedName>
</protein>
<dbReference type="RefSeq" id="WP_146655392.1">
    <property type="nucleotide sequence ID" value="NZ_CP012333.1"/>
</dbReference>
<feature type="compositionally biased region" description="Polar residues" evidence="7">
    <location>
        <begin position="26"/>
        <end position="35"/>
    </location>
</feature>
<evidence type="ECO:0000313" key="10">
    <source>
        <dbReference type="EMBL" id="AKV04835.1"/>
    </source>
</evidence>
<comment type="subcellular location">
    <subcellularLocation>
        <location evidence="1">Cell membrane</location>
        <topology evidence="1">Multi-pass membrane protein</topology>
    </subcellularLocation>
</comment>
<dbReference type="Pfam" id="PF04290">
    <property type="entry name" value="DctQ"/>
    <property type="match status" value="1"/>
</dbReference>
<feature type="transmembrane region" description="Helical" evidence="8">
    <location>
        <begin position="137"/>
        <end position="157"/>
    </location>
</feature>
<evidence type="ECO:0000256" key="4">
    <source>
        <dbReference type="ARBA" id="ARBA00022692"/>
    </source>
</evidence>
<organism evidence="10 11">
    <name type="scientific">Labilithrix luteola</name>
    <dbReference type="NCBI Taxonomy" id="1391654"/>
    <lineage>
        <taxon>Bacteria</taxon>
        <taxon>Pseudomonadati</taxon>
        <taxon>Myxococcota</taxon>
        <taxon>Polyangia</taxon>
        <taxon>Polyangiales</taxon>
        <taxon>Labilitrichaceae</taxon>
        <taxon>Labilithrix</taxon>
    </lineage>
</organism>
<reference evidence="10 11" key="1">
    <citation type="submission" date="2015-08" db="EMBL/GenBank/DDBJ databases">
        <authorList>
            <person name="Babu N.S."/>
            <person name="Beckwith C.J."/>
            <person name="Beseler K.G."/>
            <person name="Brison A."/>
            <person name="Carone J.V."/>
            <person name="Caskin T.P."/>
            <person name="Diamond M."/>
            <person name="Durham M.E."/>
            <person name="Foxe J.M."/>
            <person name="Go M."/>
            <person name="Henderson B.A."/>
            <person name="Jones I.B."/>
            <person name="McGettigan J.A."/>
            <person name="Micheletti S.J."/>
            <person name="Nasrallah M.E."/>
            <person name="Ortiz D."/>
            <person name="Piller C.R."/>
            <person name="Privatt S.R."/>
            <person name="Schneider S.L."/>
            <person name="Sharp S."/>
            <person name="Smith T.C."/>
            <person name="Stanton J.D."/>
            <person name="Ullery H.E."/>
            <person name="Wilson R.J."/>
            <person name="Serrano M.G."/>
            <person name="Buck G."/>
            <person name="Lee V."/>
            <person name="Wang Y."/>
            <person name="Carvalho R."/>
            <person name="Voegtly L."/>
            <person name="Shi R."/>
            <person name="Duckworth R."/>
            <person name="Johnson A."/>
            <person name="Loviza R."/>
            <person name="Walstead R."/>
            <person name="Shah Z."/>
            <person name="Kiflezghi M."/>
            <person name="Wade K."/>
            <person name="Ball S.L."/>
            <person name="Bradley K.W."/>
            <person name="Asai D.J."/>
            <person name="Bowman C.A."/>
            <person name="Russell D.A."/>
            <person name="Pope W.H."/>
            <person name="Jacobs-Sera D."/>
            <person name="Hendrix R.W."/>
            <person name="Hatfull G.F."/>
        </authorList>
    </citation>
    <scope>NUCLEOTIDE SEQUENCE [LARGE SCALE GENOMIC DNA]</scope>
    <source>
        <strain evidence="10 11">DSM 27648</strain>
    </source>
</reference>
<evidence type="ECO:0000256" key="1">
    <source>
        <dbReference type="ARBA" id="ARBA00004651"/>
    </source>
</evidence>
<dbReference type="EMBL" id="CP012333">
    <property type="protein sequence ID" value="AKV04835.1"/>
    <property type="molecule type" value="Genomic_DNA"/>
</dbReference>
<dbReference type="OrthoDB" id="5496526at2"/>
<dbReference type="InterPro" id="IPR055348">
    <property type="entry name" value="DctQ"/>
</dbReference>
<keyword evidence="2" id="KW-0813">Transport</keyword>
<feature type="transmembrane region" description="Helical" evidence="8">
    <location>
        <begin position="163"/>
        <end position="184"/>
    </location>
</feature>
<feature type="transmembrane region" description="Helical" evidence="8">
    <location>
        <begin position="379"/>
        <end position="404"/>
    </location>
</feature>
<keyword evidence="11" id="KW-1185">Reference proteome</keyword>
<evidence type="ECO:0000259" key="9">
    <source>
        <dbReference type="Pfam" id="PF04290"/>
    </source>
</evidence>
<evidence type="ECO:0000256" key="2">
    <source>
        <dbReference type="ARBA" id="ARBA00022448"/>
    </source>
</evidence>
<evidence type="ECO:0000256" key="7">
    <source>
        <dbReference type="SAM" id="MobiDB-lite"/>
    </source>
</evidence>
<keyword evidence="4 8" id="KW-0812">Transmembrane</keyword>
<name>A0A0K1QHB8_9BACT</name>
<keyword evidence="5 8" id="KW-1133">Transmembrane helix</keyword>
<feature type="compositionally biased region" description="Basic and acidic residues" evidence="7">
    <location>
        <begin position="1"/>
        <end position="23"/>
    </location>
</feature>
<feature type="transmembrane region" description="Helical" evidence="8">
    <location>
        <begin position="106"/>
        <end position="125"/>
    </location>
</feature>
<feature type="region of interest" description="Disordered" evidence="7">
    <location>
        <begin position="1"/>
        <end position="44"/>
    </location>
</feature>
<dbReference type="GO" id="GO:0005886">
    <property type="term" value="C:plasma membrane"/>
    <property type="evidence" value="ECO:0007669"/>
    <property type="project" value="UniProtKB-SubCell"/>
</dbReference>
<accession>A0A0K1QHB8</accession>
<feature type="transmembrane region" description="Helical" evidence="8">
    <location>
        <begin position="227"/>
        <end position="247"/>
    </location>
</feature>
<evidence type="ECO:0000256" key="6">
    <source>
        <dbReference type="ARBA" id="ARBA00023136"/>
    </source>
</evidence>
<dbReference type="Proteomes" id="UP000064967">
    <property type="component" value="Chromosome"/>
</dbReference>